<dbReference type="Pfam" id="PF00400">
    <property type="entry name" value="WD40"/>
    <property type="match status" value="4"/>
</dbReference>
<evidence type="ECO:0000256" key="9">
    <source>
        <dbReference type="PROSITE-ProRule" id="PRU00221"/>
    </source>
</evidence>
<feature type="compositionally biased region" description="Acidic residues" evidence="11">
    <location>
        <begin position="1321"/>
        <end position="1332"/>
    </location>
</feature>
<dbReference type="PROSITE" id="PS50294">
    <property type="entry name" value="WD_REPEATS_REGION"/>
    <property type="match status" value="1"/>
</dbReference>
<dbReference type="PROSITE" id="PS50305">
    <property type="entry name" value="SIRTUIN"/>
    <property type="match status" value="1"/>
</dbReference>
<reference evidence="14" key="1">
    <citation type="journal article" date="2023" name="Commun. Biol.">
        <title>Genome analysis of Parmales, the sister group of diatoms, reveals the evolutionary specialization of diatoms from phago-mixotrophs to photoautotrophs.</title>
        <authorList>
            <person name="Ban H."/>
            <person name="Sato S."/>
            <person name="Yoshikawa S."/>
            <person name="Yamada K."/>
            <person name="Nakamura Y."/>
            <person name="Ichinomiya M."/>
            <person name="Sato N."/>
            <person name="Blanc-Mathieu R."/>
            <person name="Endo H."/>
            <person name="Kuwata A."/>
            <person name="Ogata H."/>
        </authorList>
    </citation>
    <scope>NUCLEOTIDE SEQUENCE [LARGE SCALE GENOMIC DNA]</scope>
</reference>
<accession>A0A9W7GHN5</accession>
<feature type="repeat" description="WD" evidence="9">
    <location>
        <begin position="40"/>
        <end position="81"/>
    </location>
</feature>
<evidence type="ECO:0000256" key="4">
    <source>
        <dbReference type="ARBA" id="ARBA00022679"/>
    </source>
</evidence>
<keyword evidence="3 9" id="KW-0853">WD repeat</keyword>
<dbReference type="SUPFAM" id="SSF50978">
    <property type="entry name" value="WD40 repeat-like"/>
    <property type="match status" value="1"/>
</dbReference>
<keyword evidence="5" id="KW-0819">tRNA processing</keyword>
<dbReference type="SMART" id="SM00320">
    <property type="entry name" value="WD40"/>
    <property type="match status" value="6"/>
</dbReference>
<evidence type="ECO:0000256" key="10">
    <source>
        <dbReference type="PROSITE-ProRule" id="PRU00236"/>
    </source>
</evidence>
<name>A0A9W7GHN5_9STRA</name>
<dbReference type="SUPFAM" id="SSF52467">
    <property type="entry name" value="DHS-like NAD/FAD-binding domain"/>
    <property type="match status" value="1"/>
</dbReference>
<evidence type="ECO:0000256" key="1">
    <source>
        <dbReference type="ARBA" id="ARBA00004496"/>
    </source>
</evidence>
<feature type="compositionally biased region" description="Basic and acidic residues" evidence="11">
    <location>
        <begin position="1284"/>
        <end position="1297"/>
    </location>
</feature>
<dbReference type="GO" id="GO:0016740">
    <property type="term" value="F:transferase activity"/>
    <property type="evidence" value="ECO:0007669"/>
    <property type="project" value="UniProtKB-KW"/>
</dbReference>
<dbReference type="PROSITE" id="PS50082">
    <property type="entry name" value="WD_REPEATS_2"/>
    <property type="match status" value="2"/>
</dbReference>
<evidence type="ECO:0000256" key="7">
    <source>
        <dbReference type="ARBA" id="ARBA00023027"/>
    </source>
</evidence>
<evidence type="ECO:0000256" key="2">
    <source>
        <dbReference type="ARBA" id="ARBA00022490"/>
    </source>
</evidence>
<dbReference type="SUPFAM" id="SSF101908">
    <property type="entry name" value="Putative isomerase YbhE"/>
    <property type="match status" value="1"/>
</dbReference>
<dbReference type="PROSITE" id="PS00678">
    <property type="entry name" value="WD_REPEATS_1"/>
    <property type="match status" value="1"/>
</dbReference>
<comment type="caution">
    <text evidence="10">Lacks conserved residue(s) required for the propagation of feature annotation.</text>
</comment>
<feature type="domain" description="Deacetylase sirtuin-type" evidence="12">
    <location>
        <begin position="919"/>
        <end position="1245"/>
    </location>
</feature>
<keyword evidence="7" id="KW-0520">NAD</keyword>
<dbReference type="Gene3D" id="3.30.1600.10">
    <property type="entry name" value="SIR2/SIRT2 'Small Domain"/>
    <property type="match status" value="1"/>
</dbReference>
<dbReference type="InterPro" id="IPR051973">
    <property type="entry name" value="tRNA_Anticodon_Mtase-Reg"/>
</dbReference>
<comment type="caution">
    <text evidence="13">The sequence shown here is derived from an EMBL/GenBank/DDBJ whole genome shotgun (WGS) entry which is preliminary data.</text>
</comment>
<gene>
    <name evidence="13" type="ORF">TrCOL_g9242</name>
</gene>
<dbReference type="OrthoDB" id="46903at2759"/>
<dbReference type="Gene3D" id="2.130.10.10">
    <property type="entry name" value="YVTN repeat-like/Quinoprotein amine dehydrogenase"/>
    <property type="match status" value="4"/>
</dbReference>
<feature type="compositionally biased region" description="Acidic residues" evidence="11">
    <location>
        <begin position="1368"/>
        <end position="1380"/>
    </location>
</feature>
<evidence type="ECO:0000256" key="8">
    <source>
        <dbReference type="ARBA" id="ARBA00038255"/>
    </source>
</evidence>
<keyword evidence="2" id="KW-0963">Cytoplasm</keyword>
<keyword evidence="6" id="KW-0677">Repeat</keyword>
<keyword evidence="14" id="KW-1185">Reference proteome</keyword>
<evidence type="ECO:0000313" key="13">
    <source>
        <dbReference type="EMBL" id="GMI44100.1"/>
    </source>
</evidence>
<dbReference type="InterPro" id="IPR036322">
    <property type="entry name" value="WD40_repeat_dom_sf"/>
</dbReference>
<evidence type="ECO:0000259" key="12">
    <source>
        <dbReference type="PROSITE" id="PS50305"/>
    </source>
</evidence>
<evidence type="ECO:0000256" key="6">
    <source>
        <dbReference type="ARBA" id="ARBA00022737"/>
    </source>
</evidence>
<organism evidence="13 14">
    <name type="scientific">Triparma columacea</name>
    <dbReference type="NCBI Taxonomy" id="722753"/>
    <lineage>
        <taxon>Eukaryota</taxon>
        <taxon>Sar</taxon>
        <taxon>Stramenopiles</taxon>
        <taxon>Ochrophyta</taxon>
        <taxon>Bolidophyceae</taxon>
        <taxon>Parmales</taxon>
        <taxon>Triparmaceae</taxon>
        <taxon>Triparma</taxon>
    </lineage>
</organism>
<dbReference type="InterPro" id="IPR026591">
    <property type="entry name" value="Sirtuin_cat_small_dom_sf"/>
</dbReference>
<dbReference type="InterPro" id="IPR015943">
    <property type="entry name" value="WD40/YVTN_repeat-like_dom_sf"/>
</dbReference>
<dbReference type="PANTHER" id="PTHR14344:SF3">
    <property type="entry name" value="WD REPEAT-CONTAINING PROTEIN 6"/>
    <property type="match status" value="1"/>
</dbReference>
<feature type="compositionally biased region" description="Basic and acidic residues" evidence="11">
    <location>
        <begin position="1393"/>
        <end position="1425"/>
    </location>
</feature>
<feature type="region of interest" description="Disordered" evidence="11">
    <location>
        <begin position="1368"/>
        <end position="1425"/>
    </location>
</feature>
<dbReference type="InterPro" id="IPR026590">
    <property type="entry name" value="Ssirtuin_cat_dom"/>
</dbReference>
<evidence type="ECO:0000256" key="5">
    <source>
        <dbReference type="ARBA" id="ARBA00022694"/>
    </source>
</evidence>
<sequence>MNFLGSSLDDLMISSGTVYNEILVWPVSPSNLSPSTVHSLKGHEGVIFKVTFNPSGTLLASTSDDRTVRLWSHSSHSSSSSTSSTPDIPTLLSPNSSYTLMWTGWSHTCRVWDVKFTPLGLVSSGEDGSAKVWDLSTPTVKGELRGHLSKSIWRVASTPPGSLSPPLVVTGGNDGCAKIYDLKYHCKFNRPHPHEFDFDATLTFPEKPVDEGGKSKKKEKFVVHSNYTLPSHPSTTVAITTCGSIFATSSKKSPPTLTQLPLPSPRTEDGDRPAQWTATSSAVHPKKPLLAVGFATGHIKIISLTSSPPSTHTILPTPDLHSVLHLVFIPTLHNDCTLLMGHVKGVVQQFDYNTSTLLRTFSIKSSKILSASLYVQGVGLFAGENRGTLSFFDLTTVPLSPTTPTPPTSQLPHLHPDSHLTNIAYDPKRRLVFTVGHNATLTTATLTSSLDLEHNCNTNIPFAPALTHLYVLASSDVIVGGFQSNNFILHNITQSYQLLKISCGGWRQSHDFRFSFLCPTTFVAQLSTACNNNGGAPSTLQVYSSPPSSPLAPSSTFPSHSLGAPYHGSTVHGVSLFSCNGELLAVSGAEDCTLKLCRYDEVTTTLDVVQELERFECSIRAVCSSVSPQGISGLETALVVAVGGKLEMSAYRVSKGGVTLVHKSTDSGGKEMDHRMNAVASEHVGEGKHVVATGDSRGRIQVMMMNVDNPKIRTEVLSNHLEGLTSRPILALSIVPVSSDNSKFILAVGNTAGEVGIFHLTHDFQSNLSYTLLDTCKPHQIGANDVACKFEDGTLSVVSGGDDQALSVHQFKLTSPPALESLSSFTLTNASTSAIKSTLIDDAFTIYTVGYDQRLASWKYTATPEPAITAFSEPTLLSVTDVSSASIVPSLRSPDLNVVAVTGDGAEILAVASSGTREIEIDPRSIKSAAKLLFSASHVLVTTGAGMGKDSGLQTFEEMSEDYRDLCDPSALCRTPDKFHDFWKAFAKQYEDADLHDGYKVIQRLLGGGEGSLPKLESSYCYTSNVDGMMRRLPCFSDGDRVCEIHGFAGEWRCSGAMGKTLCGNDRMGKMWEDWNKRVEDCGSSPFVCGLAKEDVGEKFCSCCGIYNRPNVLMFNDTDSNVIREIDEAREKYQKWEGKMEDDVVGSTGEGAKSLVILELGCGVHVPSVRKEGYEVLRDIRERGGKAHLIRVNLKDQGHVEGKDLDVDEGVIRKGLVSVRGGGKDTMLLIEAEIERIFVEGEGEEEEEERDLVFDNTWFDNEGEEILQEFGNYGVDEDGPADGSPDKESKKHEEERVSSLMNAEITAVVTPKGVVKKALEGDENEKVEEEEGAIAVYENDGRELQFDDGWDKAQEAEDEVVQERQLEIDDDWGDNMDDEIPQQFGQHTDDEDVKQKHIKEEEEKEEEDRRRLEEEERKKEMEREKVEVVETRELVFDDF</sequence>
<feature type="region of interest" description="Disordered" evidence="11">
    <location>
        <begin position="1272"/>
        <end position="1342"/>
    </location>
</feature>
<protein>
    <recommendedName>
        <fullName evidence="12">Deacetylase sirtuin-type domain-containing protein</fullName>
    </recommendedName>
</protein>
<dbReference type="EMBL" id="BRYA01001469">
    <property type="protein sequence ID" value="GMI44100.1"/>
    <property type="molecule type" value="Genomic_DNA"/>
</dbReference>
<dbReference type="InterPro" id="IPR029035">
    <property type="entry name" value="DHS-like_NAD/FAD-binding_dom"/>
</dbReference>
<feature type="region of interest" description="Disordered" evidence="11">
    <location>
        <begin position="250"/>
        <end position="281"/>
    </location>
</feature>
<dbReference type="InterPro" id="IPR001680">
    <property type="entry name" value="WD40_rpt"/>
</dbReference>
<evidence type="ECO:0000256" key="3">
    <source>
        <dbReference type="ARBA" id="ARBA00022574"/>
    </source>
</evidence>
<comment type="subcellular location">
    <subcellularLocation>
        <location evidence="1">Cytoplasm</location>
    </subcellularLocation>
</comment>
<evidence type="ECO:0000313" key="14">
    <source>
        <dbReference type="Proteomes" id="UP001165065"/>
    </source>
</evidence>
<dbReference type="PANTHER" id="PTHR14344">
    <property type="entry name" value="WD REPEAT PROTEIN"/>
    <property type="match status" value="1"/>
</dbReference>
<proteinExistence type="inferred from homology"/>
<dbReference type="Proteomes" id="UP001165065">
    <property type="component" value="Unassembled WGS sequence"/>
</dbReference>
<evidence type="ECO:0000256" key="11">
    <source>
        <dbReference type="SAM" id="MobiDB-lite"/>
    </source>
</evidence>
<dbReference type="GO" id="GO:0030488">
    <property type="term" value="P:tRNA methylation"/>
    <property type="evidence" value="ECO:0007669"/>
    <property type="project" value="TreeGrafter"/>
</dbReference>
<dbReference type="GO" id="GO:0005737">
    <property type="term" value="C:cytoplasm"/>
    <property type="evidence" value="ECO:0007669"/>
    <property type="project" value="UniProtKB-SubCell"/>
</dbReference>
<feature type="repeat" description="WD" evidence="9">
    <location>
        <begin position="104"/>
        <end position="137"/>
    </location>
</feature>
<dbReference type="Gene3D" id="3.40.50.1220">
    <property type="entry name" value="TPP-binding domain"/>
    <property type="match status" value="1"/>
</dbReference>
<keyword evidence="4" id="KW-0808">Transferase</keyword>
<dbReference type="InterPro" id="IPR019775">
    <property type="entry name" value="WD40_repeat_CS"/>
</dbReference>
<comment type="similarity">
    <text evidence="8">Belongs to the WD repeat WDR6 family.</text>
</comment>